<protein>
    <submittedName>
        <fullName evidence="1">Uncharacterized protein</fullName>
    </submittedName>
</protein>
<gene>
    <name evidence="1" type="ORF">K0M31_011414</name>
</gene>
<proteinExistence type="predicted"/>
<comment type="caution">
    <text evidence="1">The sequence shown here is derived from an EMBL/GenBank/DDBJ whole genome shotgun (WGS) entry which is preliminary data.</text>
</comment>
<evidence type="ECO:0000313" key="1">
    <source>
        <dbReference type="EMBL" id="KAK1133613.1"/>
    </source>
</evidence>
<organism evidence="1 2">
    <name type="scientific">Melipona bicolor</name>
    <dbReference type="NCBI Taxonomy" id="60889"/>
    <lineage>
        <taxon>Eukaryota</taxon>
        <taxon>Metazoa</taxon>
        <taxon>Ecdysozoa</taxon>
        <taxon>Arthropoda</taxon>
        <taxon>Hexapoda</taxon>
        <taxon>Insecta</taxon>
        <taxon>Pterygota</taxon>
        <taxon>Neoptera</taxon>
        <taxon>Endopterygota</taxon>
        <taxon>Hymenoptera</taxon>
        <taxon>Apocrita</taxon>
        <taxon>Aculeata</taxon>
        <taxon>Apoidea</taxon>
        <taxon>Anthophila</taxon>
        <taxon>Apidae</taxon>
        <taxon>Melipona</taxon>
    </lineage>
</organism>
<evidence type="ECO:0000313" key="2">
    <source>
        <dbReference type="Proteomes" id="UP001177670"/>
    </source>
</evidence>
<keyword evidence="2" id="KW-1185">Reference proteome</keyword>
<accession>A0AA40KUR7</accession>
<dbReference type="EMBL" id="JAHYIQ010000003">
    <property type="protein sequence ID" value="KAK1133613.1"/>
    <property type="molecule type" value="Genomic_DNA"/>
</dbReference>
<name>A0AA40KUR7_9HYME</name>
<reference evidence="1" key="1">
    <citation type="submission" date="2021-10" db="EMBL/GenBank/DDBJ databases">
        <title>Melipona bicolor Genome sequencing and assembly.</title>
        <authorList>
            <person name="Araujo N.S."/>
            <person name="Arias M.C."/>
        </authorList>
    </citation>
    <scope>NUCLEOTIDE SEQUENCE</scope>
    <source>
        <strain evidence="1">USP_2M_L1-L4_2017</strain>
        <tissue evidence="1">Whole body</tissue>
    </source>
</reference>
<sequence length="93" mass="10555">MYEKTSKETTLFVRLKPFIKFKNEARLLAVEKNRDSDDQREQRDAVSNKVDRIRDHFGTSVDRRLANVSTEAVIAVAAPITVHAAPTARVLCK</sequence>
<dbReference type="Proteomes" id="UP001177670">
    <property type="component" value="Unassembled WGS sequence"/>
</dbReference>
<dbReference type="AlphaFoldDB" id="A0AA40KUR7"/>